<feature type="chain" id="PRO_5039612849" description="PE-PPE domain-containing protein" evidence="1">
    <location>
        <begin position="27"/>
        <end position="284"/>
    </location>
</feature>
<feature type="signal peptide" evidence="1">
    <location>
        <begin position="1"/>
        <end position="26"/>
    </location>
</feature>
<dbReference type="Pfam" id="PF08237">
    <property type="entry name" value="PE-PPE"/>
    <property type="match status" value="1"/>
</dbReference>
<reference evidence="3" key="1">
    <citation type="submission" date="2006-06" db="EMBL/GenBank/DDBJ databases">
        <title>Complete sequence of chromosome of Mycobacterium sp. MCS.</title>
        <authorList>
            <consortium name="US DOE Joint Genome Institute"/>
            <person name="Copeland A."/>
            <person name="Lucas S."/>
            <person name="Lapidus A."/>
            <person name="Barry K."/>
            <person name="Detter J.C."/>
            <person name="Glavina del Rio T."/>
            <person name="Hammon N."/>
            <person name="Israni S."/>
            <person name="Dalin E."/>
            <person name="Tice H."/>
            <person name="Pitluck S."/>
            <person name="Martinez M."/>
            <person name="Schmutz J."/>
            <person name="Larimer F."/>
            <person name="Land M."/>
            <person name="Hauser L."/>
            <person name="Kyrpides N."/>
            <person name="Kim E."/>
            <person name="Miller C.D."/>
            <person name="Hughes J.E."/>
            <person name="Anderson A.J."/>
            <person name="Sims R.C."/>
            <person name="Richardson P."/>
        </authorList>
    </citation>
    <scope>NUCLEOTIDE SEQUENCE [LARGE SCALE GENOMIC DNA]</scope>
    <source>
        <strain evidence="3">MCS</strain>
    </source>
</reference>
<dbReference type="InterPro" id="IPR029058">
    <property type="entry name" value="AB_hydrolase_fold"/>
</dbReference>
<dbReference type="KEGG" id="mmc:Mmcs_0415"/>
<keyword evidence="1" id="KW-0732">Signal</keyword>
<dbReference type="AlphaFoldDB" id="A0A5Q5BEE2"/>
<name>A0A5Q5BEE2_MYCSS</name>
<evidence type="ECO:0000313" key="3">
    <source>
        <dbReference type="EMBL" id="ABG06536.1"/>
    </source>
</evidence>
<evidence type="ECO:0000256" key="1">
    <source>
        <dbReference type="SAM" id="SignalP"/>
    </source>
</evidence>
<organism evidence="3">
    <name type="scientific">Mycobacterium sp. (strain MCS)</name>
    <dbReference type="NCBI Taxonomy" id="164756"/>
    <lineage>
        <taxon>Bacteria</taxon>
        <taxon>Bacillati</taxon>
        <taxon>Actinomycetota</taxon>
        <taxon>Actinomycetes</taxon>
        <taxon>Mycobacteriales</taxon>
        <taxon>Mycobacteriaceae</taxon>
        <taxon>Mycobacterium</taxon>
    </lineage>
</organism>
<proteinExistence type="predicted"/>
<accession>A0A5Q5BEE2</accession>
<feature type="domain" description="PE-PPE" evidence="2">
    <location>
        <begin position="76"/>
        <end position="271"/>
    </location>
</feature>
<evidence type="ECO:0000259" key="2">
    <source>
        <dbReference type="Pfam" id="PF08237"/>
    </source>
</evidence>
<gene>
    <name evidence="3" type="ordered locus">Mmcs_0415</name>
</gene>
<dbReference type="SUPFAM" id="SSF53474">
    <property type="entry name" value="alpha/beta-Hydrolases"/>
    <property type="match status" value="1"/>
</dbReference>
<sequence precursor="true">MSSTSRVGISSLFACALLFGSTAVTPDISQAQPGPGGATVLTLAPAFNELKSNWLRGELFAAPNVKVKVPYTNIPSATNTHKGADKLNEMLHAYPGPKIVAGHSQGAQVADDWLRRYGPTSDIDPATVQFVLTGDLESKYNGCANVPGSGCVAAYGGNNFPDDTPYTVKVIARQYDYFADCPNDLSNETAKKNRNASQVVGGKGELNSVHTNYSNIGLNDPGNKTFVEGNATYILGAPATYFLPVVTQKWTSNESKVVEDAELRPIVESAYNRPMGAPPAPPAP</sequence>
<dbReference type="InterPro" id="IPR013228">
    <property type="entry name" value="PE-PPE_C"/>
</dbReference>
<protein>
    <recommendedName>
        <fullName evidence="2">PE-PPE domain-containing protein</fullName>
    </recommendedName>
</protein>
<dbReference type="EMBL" id="CP000384">
    <property type="protein sequence ID" value="ABG06536.1"/>
    <property type="molecule type" value="Genomic_DNA"/>
</dbReference>
<dbReference type="Gene3D" id="3.40.50.1820">
    <property type="entry name" value="alpha/beta hydrolase"/>
    <property type="match status" value="1"/>
</dbReference>